<sequence length="238" mass="25687">MVPGGSQGAAAATSAQRKLKVLALHGYLQNADVFRSRTGALRKALKKHCEFVFVNAPHHIQVDLQGNDIVSCDGDDHAKCYGWWLAGPEGGPPREAKSAKGWETSLGVLEETLRREGPFDGLLGFSMGAAASALLCAAIESKRVSCHDQFKFALLFGGFVPRDPVLAESLRDAKLSIPSIHYSGLSDELVVADRSRELVGCFSEGVATFESHPQGHCIPSLREVREKCKAFVADRTNP</sequence>
<dbReference type="InterPro" id="IPR005645">
    <property type="entry name" value="FSH-like_dom"/>
</dbReference>
<dbReference type="PANTHER" id="PTHR48070">
    <property type="entry name" value="ESTERASE OVCA2"/>
    <property type="match status" value="1"/>
</dbReference>
<dbReference type="EMBL" id="CP151509">
    <property type="protein sequence ID" value="WZN64152.1"/>
    <property type="molecule type" value="Genomic_DNA"/>
</dbReference>
<evidence type="ECO:0000259" key="2">
    <source>
        <dbReference type="Pfam" id="PF03959"/>
    </source>
</evidence>
<evidence type="ECO:0000313" key="3">
    <source>
        <dbReference type="EMBL" id="WZN64152.1"/>
    </source>
</evidence>
<feature type="domain" description="Serine hydrolase" evidence="2">
    <location>
        <begin position="17"/>
        <end position="227"/>
    </location>
</feature>
<dbReference type="Proteomes" id="UP001472866">
    <property type="component" value="Chromosome 09"/>
</dbReference>
<dbReference type="Gene3D" id="3.40.50.1820">
    <property type="entry name" value="alpha/beta hydrolase"/>
    <property type="match status" value="1"/>
</dbReference>
<proteinExistence type="predicted"/>
<dbReference type="GO" id="GO:0005634">
    <property type="term" value="C:nucleus"/>
    <property type="evidence" value="ECO:0007669"/>
    <property type="project" value="TreeGrafter"/>
</dbReference>
<name>A0AAX4PD40_9CHLO</name>
<dbReference type="PANTHER" id="PTHR48070:SF6">
    <property type="entry name" value="ESTERASE OVCA2"/>
    <property type="match status" value="1"/>
</dbReference>
<keyword evidence="4" id="KW-1185">Reference proteome</keyword>
<dbReference type="SUPFAM" id="SSF53474">
    <property type="entry name" value="alpha/beta-Hydrolases"/>
    <property type="match status" value="1"/>
</dbReference>
<protein>
    <submittedName>
        <fullName evidence="3">Serine hydrolase</fullName>
    </submittedName>
</protein>
<dbReference type="InterPro" id="IPR050593">
    <property type="entry name" value="LovG"/>
</dbReference>
<accession>A0AAX4PD40</accession>
<evidence type="ECO:0000256" key="1">
    <source>
        <dbReference type="ARBA" id="ARBA00022801"/>
    </source>
</evidence>
<dbReference type="GO" id="GO:0016787">
    <property type="term" value="F:hydrolase activity"/>
    <property type="evidence" value="ECO:0007669"/>
    <property type="project" value="UniProtKB-KW"/>
</dbReference>
<keyword evidence="1 3" id="KW-0378">Hydrolase</keyword>
<reference evidence="3 4" key="1">
    <citation type="submission" date="2024-03" db="EMBL/GenBank/DDBJ databases">
        <title>Complete genome sequence of the green alga Chloropicon roscoffensis RCC1871.</title>
        <authorList>
            <person name="Lemieux C."/>
            <person name="Pombert J.-F."/>
            <person name="Otis C."/>
            <person name="Turmel M."/>
        </authorList>
    </citation>
    <scope>NUCLEOTIDE SEQUENCE [LARGE SCALE GENOMIC DNA]</scope>
    <source>
        <strain evidence="3 4">RCC1871</strain>
    </source>
</reference>
<dbReference type="AlphaFoldDB" id="A0AAX4PD40"/>
<dbReference type="Pfam" id="PF03959">
    <property type="entry name" value="FSH1"/>
    <property type="match status" value="1"/>
</dbReference>
<evidence type="ECO:0000313" key="4">
    <source>
        <dbReference type="Proteomes" id="UP001472866"/>
    </source>
</evidence>
<dbReference type="InterPro" id="IPR029058">
    <property type="entry name" value="AB_hydrolase_fold"/>
</dbReference>
<organism evidence="3 4">
    <name type="scientific">Chloropicon roscoffensis</name>
    <dbReference type="NCBI Taxonomy" id="1461544"/>
    <lineage>
        <taxon>Eukaryota</taxon>
        <taxon>Viridiplantae</taxon>
        <taxon>Chlorophyta</taxon>
        <taxon>Chloropicophyceae</taxon>
        <taxon>Chloropicales</taxon>
        <taxon>Chloropicaceae</taxon>
        <taxon>Chloropicon</taxon>
    </lineage>
</organism>
<dbReference type="GO" id="GO:0005737">
    <property type="term" value="C:cytoplasm"/>
    <property type="evidence" value="ECO:0007669"/>
    <property type="project" value="TreeGrafter"/>
</dbReference>
<gene>
    <name evidence="3" type="ORF">HKI87_09g57060</name>
</gene>